<dbReference type="RefSeq" id="XP_009168789.1">
    <property type="nucleotide sequence ID" value="XM_009170525.1"/>
</dbReference>
<evidence type="ECO:0000256" key="8">
    <source>
        <dbReference type="ARBA" id="ARBA00045608"/>
    </source>
</evidence>
<dbReference type="Pfam" id="PF06703">
    <property type="entry name" value="SPC25"/>
    <property type="match status" value="1"/>
</dbReference>
<evidence type="ECO:0000256" key="3">
    <source>
        <dbReference type="ARBA" id="ARBA00017057"/>
    </source>
</evidence>
<evidence type="ECO:0000256" key="5">
    <source>
        <dbReference type="ARBA" id="ARBA00022824"/>
    </source>
</evidence>
<dbReference type="PANTHER" id="PTHR13085">
    <property type="entry name" value="MICROSOMAL SIGNAL PEPTIDASE 25 KDA SUBUNIT"/>
    <property type="match status" value="1"/>
</dbReference>
<dbReference type="GO" id="GO:0006465">
    <property type="term" value="P:signal peptide processing"/>
    <property type="evidence" value="ECO:0007669"/>
    <property type="project" value="UniProtKB-UniRule"/>
</dbReference>
<dbReference type="KEGG" id="ovi:T265_05503"/>
<dbReference type="PANTHER" id="PTHR13085:SF0">
    <property type="entry name" value="SIGNAL PEPTIDASE COMPLEX SUBUNIT 2"/>
    <property type="match status" value="1"/>
</dbReference>
<evidence type="ECO:0000256" key="9">
    <source>
        <dbReference type="RuleBase" id="RU368033"/>
    </source>
</evidence>
<evidence type="ECO:0000313" key="11">
    <source>
        <dbReference type="Proteomes" id="UP000054324"/>
    </source>
</evidence>
<evidence type="ECO:0000256" key="2">
    <source>
        <dbReference type="ARBA" id="ARBA00007324"/>
    </source>
</evidence>
<dbReference type="AlphaFoldDB" id="A0A074ZJE9"/>
<evidence type="ECO:0000313" key="10">
    <source>
        <dbReference type="EMBL" id="KER27468.1"/>
    </source>
</evidence>
<dbReference type="EMBL" id="KL596722">
    <property type="protein sequence ID" value="KER27468.1"/>
    <property type="molecule type" value="Genomic_DNA"/>
</dbReference>
<keyword evidence="7 9" id="KW-0472">Membrane</keyword>
<protein>
    <recommendedName>
        <fullName evidence="3 9">Signal peptidase complex subunit 2</fullName>
    </recommendedName>
</protein>
<dbReference type="GO" id="GO:0045047">
    <property type="term" value="P:protein targeting to ER"/>
    <property type="evidence" value="ECO:0007669"/>
    <property type="project" value="TreeGrafter"/>
</dbReference>
<dbReference type="STRING" id="6198.A0A074ZJE9"/>
<dbReference type="InterPro" id="IPR009582">
    <property type="entry name" value="Spc2/SPCS2"/>
</dbReference>
<evidence type="ECO:0000256" key="4">
    <source>
        <dbReference type="ARBA" id="ARBA00022692"/>
    </source>
</evidence>
<dbReference type="Proteomes" id="UP000054324">
    <property type="component" value="Unassembled WGS sequence"/>
</dbReference>
<comment type="similarity">
    <text evidence="2 9">Belongs to the SPCS2 family.</text>
</comment>
<organism evidence="10 11">
    <name type="scientific">Opisthorchis viverrini</name>
    <name type="common">Southeast Asian liver fluke</name>
    <dbReference type="NCBI Taxonomy" id="6198"/>
    <lineage>
        <taxon>Eukaryota</taxon>
        <taxon>Metazoa</taxon>
        <taxon>Spiralia</taxon>
        <taxon>Lophotrochozoa</taxon>
        <taxon>Platyhelminthes</taxon>
        <taxon>Trematoda</taxon>
        <taxon>Digenea</taxon>
        <taxon>Opisthorchiida</taxon>
        <taxon>Opisthorchiata</taxon>
        <taxon>Opisthorchiidae</taxon>
        <taxon>Opisthorchis</taxon>
    </lineage>
</organism>
<evidence type="ECO:0000256" key="7">
    <source>
        <dbReference type="ARBA" id="ARBA00023136"/>
    </source>
</evidence>
<proteinExistence type="inferred from homology"/>
<dbReference type="OrthoDB" id="29558at2759"/>
<accession>A0A074ZJE9</accession>
<name>A0A074ZJE9_OPIVI</name>
<feature type="transmembrane region" description="Helical" evidence="9">
    <location>
        <begin position="76"/>
        <end position="98"/>
    </location>
</feature>
<keyword evidence="6 9" id="KW-1133">Transmembrane helix</keyword>
<evidence type="ECO:0000256" key="6">
    <source>
        <dbReference type="ARBA" id="ARBA00022989"/>
    </source>
</evidence>
<dbReference type="GeneID" id="20319685"/>
<comment type="function">
    <text evidence="8 9">Component of the signal peptidase complex (SPC) which catalyzes the cleavage of N-terminal signal sequences from nascent proteins as they are translocated into the lumen of the endoplasmic reticulum. Enhances the enzymatic activity of SPC and facilitates the interactions between different components of the translocation site.</text>
</comment>
<comment type="subcellular location">
    <subcellularLocation>
        <location evidence="1 9">Endoplasmic reticulum membrane</location>
        <topology evidence="1 9">Multi-pass membrane protein</topology>
    </subcellularLocation>
</comment>
<gene>
    <name evidence="10" type="ORF">T265_05503</name>
</gene>
<feature type="transmembrane region" description="Helical" evidence="9">
    <location>
        <begin position="48"/>
        <end position="69"/>
    </location>
</feature>
<dbReference type="GO" id="GO:0008233">
    <property type="term" value="F:peptidase activity"/>
    <property type="evidence" value="ECO:0007669"/>
    <property type="project" value="UniProtKB-UniRule"/>
</dbReference>
<reference evidence="10 11" key="1">
    <citation type="submission" date="2013-11" db="EMBL/GenBank/DDBJ databases">
        <title>Opisthorchis viverrini - life in the bile duct.</title>
        <authorList>
            <person name="Young N.D."/>
            <person name="Nagarajan N."/>
            <person name="Lin S.J."/>
            <person name="Korhonen P.K."/>
            <person name="Jex A.R."/>
            <person name="Hall R.S."/>
            <person name="Safavi-Hemami H."/>
            <person name="Kaewkong W."/>
            <person name="Bertrand D."/>
            <person name="Gao S."/>
            <person name="Seet Q."/>
            <person name="Wongkham S."/>
            <person name="Teh B.T."/>
            <person name="Wongkham C."/>
            <person name="Intapan P.M."/>
            <person name="Maleewong W."/>
            <person name="Yang X."/>
            <person name="Hu M."/>
            <person name="Wang Z."/>
            <person name="Hofmann A."/>
            <person name="Sternberg P.W."/>
            <person name="Tan P."/>
            <person name="Wang J."/>
            <person name="Gasser R.B."/>
        </authorList>
    </citation>
    <scope>NUCLEOTIDE SEQUENCE [LARGE SCALE GENOMIC DNA]</scope>
</reference>
<keyword evidence="5 9" id="KW-0256">Endoplasmic reticulum</keyword>
<keyword evidence="11" id="KW-1185">Reference proteome</keyword>
<sequence>MSKDENPDPIVVNRWHSTAVKNALDDATKALMSKEHGLVENHALFDGRLALCTLSVIVAAVALLWDYLYPHPQSRMVLVVCVIIYFILSGIITLYVLYVERNIFYVGKKMDPTGLDPPDTWQFSSHMEKYDPTYHLSLIVSYGKTNKSKVASLDRCVADFFDAKGTLRSDLYNAAVLKMIKELDSAKKDQ</sequence>
<keyword evidence="4 9" id="KW-0812">Transmembrane</keyword>
<dbReference type="GO" id="GO:0005787">
    <property type="term" value="C:signal peptidase complex"/>
    <property type="evidence" value="ECO:0007669"/>
    <property type="project" value="UniProtKB-UniRule"/>
</dbReference>
<dbReference type="CTD" id="20319685"/>
<evidence type="ECO:0000256" key="1">
    <source>
        <dbReference type="ARBA" id="ARBA00004477"/>
    </source>
</evidence>